<reference evidence="15" key="1">
    <citation type="submission" date="2023-08" db="EMBL/GenBank/DDBJ databases">
        <title>Functional and genomic diversity of the sorghum phyllosphere microbiome.</title>
        <authorList>
            <person name="Shade A."/>
        </authorList>
    </citation>
    <scope>NUCLEOTIDE SEQUENCE</scope>
    <source>
        <strain evidence="15">SORGH_AS_0201</strain>
    </source>
</reference>
<dbReference type="CDD" id="cd06225">
    <property type="entry name" value="HAMP"/>
    <property type="match status" value="1"/>
</dbReference>
<evidence type="ECO:0000313" key="15">
    <source>
        <dbReference type="EMBL" id="MDR6234387.1"/>
    </source>
</evidence>
<dbReference type="PROSITE" id="PS50111">
    <property type="entry name" value="CHEMOTAXIS_TRANSDUC_2"/>
    <property type="match status" value="1"/>
</dbReference>
<evidence type="ECO:0000256" key="4">
    <source>
        <dbReference type="ARBA" id="ARBA00022500"/>
    </source>
</evidence>
<dbReference type="Proteomes" id="UP001268036">
    <property type="component" value="Unassembled WGS sequence"/>
</dbReference>
<name>A0AAJ2EW51_9PSED</name>
<gene>
    <name evidence="15" type="ORF">QE440_002128</name>
</gene>
<evidence type="ECO:0000256" key="6">
    <source>
        <dbReference type="ARBA" id="ARBA00022989"/>
    </source>
</evidence>
<feature type="region of interest" description="Disordered" evidence="11">
    <location>
        <begin position="323"/>
        <end position="342"/>
    </location>
</feature>
<evidence type="ECO:0000259" key="13">
    <source>
        <dbReference type="PROSITE" id="PS50111"/>
    </source>
</evidence>
<comment type="subcellular location">
    <subcellularLocation>
        <location evidence="1">Cell membrane</location>
        <topology evidence="1">Multi-pass membrane protein</topology>
    </subcellularLocation>
</comment>
<evidence type="ECO:0000256" key="3">
    <source>
        <dbReference type="ARBA" id="ARBA00022481"/>
    </source>
</evidence>
<keyword evidence="7 12" id="KW-0472">Membrane</keyword>
<keyword evidence="4" id="KW-0145">Chemotaxis</keyword>
<dbReference type="EMBL" id="JAVJAF010000001">
    <property type="protein sequence ID" value="MDR6234387.1"/>
    <property type="molecule type" value="Genomic_DNA"/>
</dbReference>
<dbReference type="Pfam" id="PF12729">
    <property type="entry name" value="4HB_MCP_1"/>
    <property type="match status" value="1"/>
</dbReference>
<dbReference type="InterPro" id="IPR004090">
    <property type="entry name" value="Chemotax_Me-accpt_rcpt"/>
</dbReference>
<comment type="caution">
    <text evidence="15">The sequence shown here is derived from an EMBL/GenBank/DDBJ whole genome shotgun (WGS) entry which is preliminary data.</text>
</comment>
<dbReference type="PRINTS" id="PR00260">
    <property type="entry name" value="CHEMTRNSDUCR"/>
</dbReference>
<dbReference type="Pfam" id="PF00015">
    <property type="entry name" value="MCPsignal"/>
    <property type="match status" value="1"/>
</dbReference>
<dbReference type="Gene3D" id="1.10.287.950">
    <property type="entry name" value="Methyl-accepting chemotaxis protein"/>
    <property type="match status" value="1"/>
</dbReference>
<evidence type="ECO:0000256" key="8">
    <source>
        <dbReference type="ARBA" id="ARBA00023224"/>
    </source>
</evidence>
<dbReference type="SMART" id="SM00304">
    <property type="entry name" value="HAMP"/>
    <property type="match status" value="1"/>
</dbReference>
<evidence type="ECO:0000256" key="11">
    <source>
        <dbReference type="SAM" id="MobiDB-lite"/>
    </source>
</evidence>
<feature type="transmembrane region" description="Helical" evidence="12">
    <location>
        <begin position="197"/>
        <end position="220"/>
    </location>
</feature>
<evidence type="ECO:0000259" key="14">
    <source>
        <dbReference type="PROSITE" id="PS50885"/>
    </source>
</evidence>
<dbReference type="Gene3D" id="6.10.340.10">
    <property type="match status" value="1"/>
</dbReference>
<evidence type="ECO:0000256" key="5">
    <source>
        <dbReference type="ARBA" id="ARBA00022692"/>
    </source>
</evidence>
<dbReference type="GO" id="GO:0005886">
    <property type="term" value="C:plasma membrane"/>
    <property type="evidence" value="ECO:0007669"/>
    <property type="project" value="UniProtKB-SubCell"/>
</dbReference>
<dbReference type="GO" id="GO:0006935">
    <property type="term" value="P:chemotaxis"/>
    <property type="evidence" value="ECO:0007669"/>
    <property type="project" value="UniProtKB-KW"/>
</dbReference>
<dbReference type="InterPro" id="IPR004089">
    <property type="entry name" value="MCPsignal_dom"/>
</dbReference>
<proteinExistence type="inferred from homology"/>
<accession>A0AAJ2EW51</accession>
<keyword evidence="8 10" id="KW-0807">Transducer</keyword>
<evidence type="ECO:0000256" key="12">
    <source>
        <dbReference type="SAM" id="Phobius"/>
    </source>
</evidence>
<feature type="region of interest" description="Disordered" evidence="11">
    <location>
        <begin position="282"/>
        <end position="302"/>
    </location>
</feature>
<dbReference type="GO" id="GO:0004888">
    <property type="term" value="F:transmembrane signaling receptor activity"/>
    <property type="evidence" value="ECO:0007669"/>
    <property type="project" value="InterPro"/>
</dbReference>
<evidence type="ECO:0000256" key="1">
    <source>
        <dbReference type="ARBA" id="ARBA00004651"/>
    </source>
</evidence>
<dbReference type="InterPro" id="IPR024478">
    <property type="entry name" value="HlyB_4HB_MCP"/>
</dbReference>
<dbReference type="PROSITE" id="PS50885">
    <property type="entry name" value="HAMP"/>
    <property type="match status" value="1"/>
</dbReference>
<keyword evidence="2" id="KW-1003">Cell membrane</keyword>
<feature type="compositionally biased region" description="Basic and acidic residues" evidence="11">
    <location>
        <begin position="332"/>
        <end position="342"/>
    </location>
</feature>
<dbReference type="PANTHER" id="PTHR32089">
    <property type="entry name" value="METHYL-ACCEPTING CHEMOTAXIS PROTEIN MCPB"/>
    <property type="match status" value="1"/>
</dbReference>
<feature type="domain" description="HAMP" evidence="14">
    <location>
        <begin position="217"/>
        <end position="269"/>
    </location>
</feature>
<keyword evidence="6 12" id="KW-1133">Transmembrane helix</keyword>
<dbReference type="PANTHER" id="PTHR32089:SF120">
    <property type="entry name" value="METHYL-ACCEPTING CHEMOTAXIS PROTEIN TLPQ"/>
    <property type="match status" value="1"/>
</dbReference>
<evidence type="ECO:0000256" key="2">
    <source>
        <dbReference type="ARBA" id="ARBA00022475"/>
    </source>
</evidence>
<evidence type="ECO:0000256" key="9">
    <source>
        <dbReference type="ARBA" id="ARBA00029447"/>
    </source>
</evidence>
<dbReference type="Pfam" id="PF00672">
    <property type="entry name" value="HAMP"/>
    <property type="match status" value="1"/>
</dbReference>
<organism evidence="15 16">
    <name type="scientific">Pseudomonas oryzihabitans</name>
    <dbReference type="NCBI Taxonomy" id="47885"/>
    <lineage>
        <taxon>Bacteria</taxon>
        <taxon>Pseudomonadati</taxon>
        <taxon>Pseudomonadota</taxon>
        <taxon>Gammaproteobacteria</taxon>
        <taxon>Pseudomonadales</taxon>
        <taxon>Pseudomonadaceae</taxon>
        <taxon>Pseudomonas</taxon>
    </lineage>
</organism>
<evidence type="ECO:0000313" key="16">
    <source>
        <dbReference type="Proteomes" id="UP001268036"/>
    </source>
</evidence>
<feature type="domain" description="Methyl-accepting transducer" evidence="13">
    <location>
        <begin position="274"/>
        <end position="510"/>
    </location>
</feature>
<keyword evidence="3" id="KW-0488">Methylation</keyword>
<dbReference type="AlphaFoldDB" id="A0AAJ2EW51"/>
<dbReference type="CDD" id="cd11386">
    <property type="entry name" value="MCP_signal"/>
    <property type="match status" value="1"/>
</dbReference>
<protein>
    <submittedName>
        <fullName evidence="15">Methyl-accepting chemotaxis protein</fullName>
    </submittedName>
</protein>
<dbReference type="InterPro" id="IPR003660">
    <property type="entry name" value="HAMP_dom"/>
</dbReference>
<feature type="compositionally biased region" description="Polar residues" evidence="11">
    <location>
        <begin position="286"/>
        <end position="298"/>
    </location>
</feature>
<sequence>MKVFSHLKLANKLLLAFSCCAFITLLVGGLGLIGAERLGQQLNSVFTNLHGISEVSSLKSSAIEHNRDLYQLLSISGFGTDPNARDALIKQLAANRATMERILAAYEKRPGLVDRDREGLQLLAIALPAYLSSADQLVEQLGRGDLFSARTLMVKETFPKYRQMMAGLDILIEGNAQASAVSMTTASSGLAQLKWQLGGAVLLAFVLALGLGALIARLIAAPLRSAVRNAQQIAAGDLSQSLHSDARDETGQLLTALEGMQSSLRDTLQQITGASTQLAQAAKGLSSATEDSTHSLSRQGAEIQQAATAVTEMTTAVEEVAHNAVSTSEASRGAREQAELGRRQAQESIATINSMASVIQVSTHKVDGLASQAREIGKVLEVIRGIAEQTNLLALNAAIEAARAGEQGRGFAVVADEVRALAHRTQNSTGEIEGMIVAIRNSADEAVAAMSQSRTLAGDSQRSTAAAGQALEQIAESVVGINDRNLVIASAAEQQAQVSREVDRNLVNIQDAALRTAEGAEQTSRASHELADLAASLTQMVGRFRL</sequence>
<dbReference type="SMART" id="SM00283">
    <property type="entry name" value="MA"/>
    <property type="match status" value="1"/>
</dbReference>
<evidence type="ECO:0000256" key="7">
    <source>
        <dbReference type="ARBA" id="ARBA00023136"/>
    </source>
</evidence>
<dbReference type="SUPFAM" id="SSF58104">
    <property type="entry name" value="Methyl-accepting chemotaxis protein (MCP) signaling domain"/>
    <property type="match status" value="1"/>
</dbReference>
<dbReference type="GO" id="GO:0007165">
    <property type="term" value="P:signal transduction"/>
    <property type="evidence" value="ECO:0007669"/>
    <property type="project" value="UniProtKB-KW"/>
</dbReference>
<comment type="similarity">
    <text evidence="9">Belongs to the methyl-accepting chemotaxis (MCP) protein family.</text>
</comment>
<evidence type="ECO:0000256" key="10">
    <source>
        <dbReference type="PROSITE-ProRule" id="PRU00284"/>
    </source>
</evidence>
<dbReference type="FunFam" id="1.10.287.950:FF:000001">
    <property type="entry name" value="Methyl-accepting chemotaxis sensory transducer"/>
    <property type="match status" value="1"/>
</dbReference>
<keyword evidence="5 12" id="KW-0812">Transmembrane</keyword>